<dbReference type="AlphaFoldDB" id="A0AAD8PQV5"/>
<reference evidence="2" key="1">
    <citation type="submission" date="2021-06" db="EMBL/GenBank/DDBJ databases">
        <title>Comparative genomics, transcriptomics and evolutionary studies reveal genomic signatures of adaptation to plant cell wall in hemibiotrophic fungi.</title>
        <authorList>
            <consortium name="DOE Joint Genome Institute"/>
            <person name="Baroncelli R."/>
            <person name="Diaz J.F."/>
            <person name="Benocci T."/>
            <person name="Peng M."/>
            <person name="Battaglia E."/>
            <person name="Haridas S."/>
            <person name="Andreopoulos W."/>
            <person name="Labutti K."/>
            <person name="Pangilinan J."/>
            <person name="Floch G.L."/>
            <person name="Makela M.R."/>
            <person name="Henrissat B."/>
            <person name="Grigoriev I.V."/>
            <person name="Crouch J.A."/>
            <person name="De Vries R.P."/>
            <person name="Sukno S.A."/>
            <person name="Thon M.R."/>
        </authorList>
    </citation>
    <scope>NUCLEOTIDE SEQUENCE</scope>
    <source>
        <strain evidence="2">CBS 125086</strain>
    </source>
</reference>
<evidence type="ECO:0000313" key="3">
    <source>
        <dbReference type="Proteomes" id="UP001230504"/>
    </source>
</evidence>
<name>A0AAD8PQV5_9PEZI</name>
<sequence length="157" mass="17816">MLDAVSKSVRPHRARTTDLQRQLPESGIHDTIPGSPVPRQPETIAADTPAPFRSVARARPVNAVPAQHDPWHSLPDLRHRRLPRRQRCWVPYLPELQLPIRRRVPPPSPAAIAYPDRPTVCRAQQPLGNPTNRRRERVDIVLVPRVRGAVQAGRELR</sequence>
<proteinExistence type="predicted"/>
<evidence type="ECO:0000256" key="1">
    <source>
        <dbReference type="SAM" id="MobiDB-lite"/>
    </source>
</evidence>
<keyword evidence="3" id="KW-1185">Reference proteome</keyword>
<organism evidence="2 3">
    <name type="scientific">Colletotrichum navitas</name>
    <dbReference type="NCBI Taxonomy" id="681940"/>
    <lineage>
        <taxon>Eukaryota</taxon>
        <taxon>Fungi</taxon>
        <taxon>Dikarya</taxon>
        <taxon>Ascomycota</taxon>
        <taxon>Pezizomycotina</taxon>
        <taxon>Sordariomycetes</taxon>
        <taxon>Hypocreomycetidae</taxon>
        <taxon>Glomerellales</taxon>
        <taxon>Glomerellaceae</taxon>
        <taxon>Colletotrichum</taxon>
        <taxon>Colletotrichum graminicola species complex</taxon>
    </lineage>
</organism>
<evidence type="ECO:0000313" key="2">
    <source>
        <dbReference type="EMBL" id="KAK1574293.1"/>
    </source>
</evidence>
<accession>A0AAD8PQV5</accession>
<dbReference type="GeneID" id="85437057"/>
<protein>
    <submittedName>
        <fullName evidence="2">Uncharacterized protein</fullName>
    </submittedName>
</protein>
<dbReference type="EMBL" id="JAHLJV010000077">
    <property type="protein sequence ID" value="KAK1574293.1"/>
    <property type="molecule type" value="Genomic_DNA"/>
</dbReference>
<comment type="caution">
    <text evidence="2">The sequence shown here is derived from an EMBL/GenBank/DDBJ whole genome shotgun (WGS) entry which is preliminary data.</text>
</comment>
<dbReference type="Proteomes" id="UP001230504">
    <property type="component" value="Unassembled WGS sequence"/>
</dbReference>
<feature type="region of interest" description="Disordered" evidence="1">
    <location>
        <begin position="1"/>
        <end position="50"/>
    </location>
</feature>
<dbReference type="RefSeq" id="XP_060409830.1">
    <property type="nucleotide sequence ID" value="XM_060552817.1"/>
</dbReference>
<gene>
    <name evidence="2" type="ORF">LY79DRAFT_368897</name>
</gene>